<accession>A0AA38MID2</accession>
<keyword evidence="3" id="KW-1185">Reference proteome</keyword>
<dbReference type="Proteomes" id="UP001168821">
    <property type="component" value="Unassembled WGS sequence"/>
</dbReference>
<comment type="caution">
    <text evidence="1">The sequence shown here is derived from an EMBL/GenBank/DDBJ whole genome shotgun (WGS) entry which is preliminary data.</text>
</comment>
<evidence type="ECO:0000313" key="2">
    <source>
        <dbReference type="EMBL" id="KAJ3657353.1"/>
    </source>
</evidence>
<dbReference type="AlphaFoldDB" id="A0AA38MID2"/>
<dbReference type="EMBL" id="JALNTZ010000003">
    <property type="protein sequence ID" value="KAJ3657338.1"/>
    <property type="molecule type" value="Genomic_DNA"/>
</dbReference>
<reference evidence="1" key="1">
    <citation type="journal article" date="2023" name="G3 (Bethesda)">
        <title>Whole genome assemblies of Zophobas morio and Tenebrio molitor.</title>
        <authorList>
            <person name="Kaur S."/>
            <person name="Stinson S.A."/>
            <person name="diCenzo G.C."/>
        </authorList>
    </citation>
    <scope>NUCLEOTIDE SEQUENCE</scope>
    <source>
        <strain evidence="1">QUZm001</strain>
    </source>
</reference>
<proteinExistence type="predicted"/>
<dbReference type="EMBL" id="JALNTZ010000003">
    <property type="protein sequence ID" value="KAJ3657353.1"/>
    <property type="molecule type" value="Genomic_DNA"/>
</dbReference>
<protein>
    <submittedName>
        <fullName evidence="1">Uncharacterized protein</fullName>
    </submittedName>
</protein>
<name>A0AA38MID2_9CUCU</name>
<evidence type="ECO:0000313" key="3">
    <source>
        <dbReference type="Proteomes" id="UP001168821"/>
    </source>
</evidence>
<gene>
    <name evidence="1" type="ORF">Zmor_009148</name>
    <name evidence="2" type="ORF">Zmor_009163</name>
</gene>
<evidence type="ECO:0000313" key="1">
    <source>
        <dbReference type="EMBL" id="KAJ3657338.1"/>
    </source>
</evidence>
<sequence length="100" mass="11050">MQDRVVRGVAVRLYAGHLGSIDGPRRQVEWAKKHLYTIITHNIRGAGRGHKVWKANRGPAPLKQRLTVLYGGERGRALTVEITLAPPAVFISGITSHFTT</sequence>
<organism evidence="1 3">
    <name type="scientific">Zophobas morio</name>
    <dbReference type="NCBI Taxonomy" id="2755281"/>
    <lineage>
        <taxon>Eukaryota</taxon>
        <taxon>Metazoa</taxon>
        <taxon>Ecdysozoa</taxon>
        <taxon>Arthropoda</taxon>
        <taxon>Hexapoda</taxon>
        <taxon>Insecta</taxon>
        <taxon>Pterygota</taxon>
        <taxon>Neoptera</taxon>
        <taxon>Endopterygota</taxon>
        <taxon>Coleoptera</taxon>
        <taxon>Polyphaga</taxon>
        <taxon>Cucujiformia</taxon>
        <taxon>Tenebrionidae</taxon>
        <taxon>Zophobas</taxon>
    </lineage>
</organism>